<accession>A0AA49GDD3</accession>
<organism evidence="4 5">
    <name type="scientific">Marivirga salinarum</name>
    <dbReference type="NCBI Taxonomy" id="3059078"/>
    <lineage>
        <taxon>Bacteria</taxon>
        <taxon>Pseudomonadati</taxon>
        <taxon>Bacteroidota</taxon>
        <taxon>Cytophagia</taxon>
        <taxon>Cytophagales</taxon>
        <taxon>Marivirgaceae</taxon>
        <taxon>Marivirga</taxon>
    </lineage>
</organism>
<dbReference type="RefSeq" id="WP_308348674.1">
    <property type="nucleotide sequence ID" value="NZ_CP129971.1"/>
</dbReference>
<dbReference type="KEGG" id="msaa:QYS49_15770"/>
<evidence type="ECO:0000313" key="4">
    <source>
        <dbReference type="EMBL" id="WKK78351.2"/>
    </source>
</evidence>
<evidence type="ECO:0000313" key="5">
    <source>
        <dbReference type="Proteomes" id="UP001230496"/>
    </source>
</evidence>
<dbReference type="Gene3D" id="3.40.50.720">
    <property type="entry name" value="NAD(P)-binding Rossmann-like Domain"/>
    <property type="match status" value="1"/>
</dbReference>
<name>A0AA49GDD3_9BACT</name>
<dbReference type="Pfam" id="PF01370">
    <property type="entry name" value="Epimerase"/>
    <property type="match status" value="1"/>
</dbReference>
<dbReference type="PANTHER" id="PTHR14097:SF7">
    <property type="entry name" value="OXIDOREDUCTASE HTATIP2"/>
    <property type="match status" value="1"/>
</dbReference>
<evidence type="ECO:0000256" key="1">
    <source>
        <dbReference type="ARBA" id="ARBA00004370"/>
    </source>
</evidence>
<proteinExistence type="predicted"/>
<evidence type="ECO:0000259" key="3">
    <source>
        <dbReference type="Pfam" id="PF01370"/>
    </source>
</evidence>
<comment type="subcellular location">
    <subcellularLocation>
        <location evidence="1">Membrane</location>
    </subcellularLocation>
</comment>
<gene>
    <name evidence="4" type="ORF">QYS49_15770</name>
</gene>
<dbReference type="GO" id="GO:0016020">
    <property type="term" value="C:membrane"/>
    <property type="evidence" value="ECO:0007669"/>
    <property type="project" value="UniProtKB-SubCell"/>
</dbReference>
<keyword evidence="5" id="KW-1185">Reference proteome</keyword>
<keyword evidence="2" id="KW-0472">Membrane</keyword>
<evidence type="ECO:0000256" key="2">
    <source>
        <dbReference type="ARBA" id="ARBA00023136"/>
    </source>
</evidence>
<reference evidence="4 5" key="1">
    <citation type="submission" date="2023-08" db="EMBL/GenBank/DDBJ databases">
        <title>Comparative genomics and taxonomic characterization of three novel marine species of genus Marivirga.</title>
        <authorList>
            <person name="Muhammad N."/>
            <person name="Kim S.-G."/>
        </authorList>
    </citation>
    <scope>NUCLEOTIDE SEQUENCE [LARGE SCALE GENOMIC DNA]</scope>
    <source>
        <strain evidence="4 5">BDSF4-3</strain>
    </source>
</reference>
<dbReference type="InterPro" id="IPR001509">
    <property type="entry name" value="Epimerase_deHydtase"/>
</dbReference>
<feature type="domain" description="NAD-dependent epimerase/dehydratase" evidence="3">
    <location>
        <begin position="5"/>
        <end position="114"/>
    </location>
</feature>
<dbReference type="InterPro" id="IPR036291">
    <property type="entry name" value="NAD(P)-bd_dom_sf"/>
</dbReference>
<dbReference type="AlphaFoldDB" id="A0AA49GDD3"/>
<dbReference type="SUPFAM" id="SSF51735">
    <property type="entry name" value="NAD(P)-binding Rossmann-fold domains"/>
    <property type="match status" value="1"/>
</dbReference>
<dbReference type="PANTHER" id="PTHR14097">
    <property type="entry name" value="OXIDOREDUCTASE HTATIP2"/>
    <property type="match status" value="1"/>
</dbReference>
<sequence length="220" mass="24232">MGKTALIAGATGLVGGHLLDLLLEDKSYSTIKVLSRRTLGGDDGKLKEIIIEDFDEMESYASELKADDYFCCLGTTMKKAGSKEAFKKVDFQYPATLAAIARENNANSFHLISAMGADSSSMIFYNKVKGEAEKAIQSMKLEKAYIYRPSFIAGERAEKRTAEKAALWVADKFDFIFSGPLKKYAAVHAKTIANAMLETAKKSEEKFKIIPSDELEKIGK</sequence>
<dbReference type="EMBL" id="CP129971">
    <property type="protein sequence ID" value="WKK78351.2"/>
    <property type="molecule type" value="Genomic_DNA"/>
</dbReference>
<dbReference type="Proteomes" id="UP001230496">
    <property type="component" value="Chromosome"/>
</dbReference>
<protein>
    <submittedName>
        <fullName evidence="4">NAD-dependent epimerase/dehydratase family protein</fullName>
    </submittedName>
</protein>